<sequence length="433" mass="46535">MESTHIREAYVQERWCKPAYYLPGAFKTLENMLHLGTLWISIWRLRRLHFEPQNISATRIARRRVSDQWTTRGLLLSKMFRALVILAASLSAASATKLLSVSVSAPSSSFDVSGLEVTTTITNTGDETLKLLNNPASVLSKWATNSFEVTNADGTTADFTGVKVRYSPEVAAKSTDESAFTVLAPGASIDVAHEVGTFYNFTNAGAGSFTFKPSNIFHAVDADGSVTIVEAGVQDASSELTGQLASSKLISPASAGGVELSLAANHKKRATYRSNCSSSRQTTNNQAITAAATLARNSISHLTANPSGSTLQTTWYGTWASSRYQSTLKAFNTLATAPAGWTYDCSCTETQTYAYVYPATYGVVYLCGLYWNVATTGSGSRADTIIHEGTHFPQVLGTDDVTYGESSCKSLARSNPAQAVNNADNHAFFSDYA</sequence>
<proteinExistence type="inferred from homology"/>
<dbReference type="InterPro" id="IPR029463">
    <property type="entry name" value="Lys_MEP"/>
</dbReference>
<organism evidence="9 10">
    <name type="scientific">Marasmius crinis-equi</name>
    <dbReference type="NCBI Taxonomy" id="585013"/>
    <lineage>
        <taxon>Eukaryota</taxon>
        <taxon>Fungi</taxon>
        <taxon>Dikarya</taxon>
        <taxon>Basidiomycota</taxon>
        <taxon>Agaricomycotina</taxon>
        <taxon>Agaricomycetes</taxon>
        <taxon>Agaricomycetidae</taxon>
        <taxon>Agaricales</taxon>
        <taxon>Marasmiineae</taxon>
        <taxon>Marasmiaceae</taxon>
        <taxon>Marasmius</taxon>
    </lineage>
</organism>
<dbReference type="PANTHER" id="PTHR37016:SF3">
    <property type="entry name" value="NEUTRAL PROTEASE 2-RELATED"/>
    <property type="match status" value="1"/>
</dbReference>
<keyword evidence="7" id="KW-0482">Metalloprotease</keyword>
<evidence type="ECO:0000313" key="9">
    <source>
        <dbReference type="EMBL" id="KAL0564815.1"/>
    </source>
</evidence>
<dbReference type="Proteomes" id="UP001465976">
    <property type="component" value="Unassembled WGS sequence"/>
</dbReference>
<dbReference type="Gene3D" id="2.60.40.2970">
    <property type="match status" value="1"/>
</dbReference>
<evidence type="ECO:0000313" key="10">
    <source>
        <dbReference type="Proteomes" id="UP001465976"/>
    </source>
</evidence>
<protein>
    <recommendedName>
        <fullName evidence="8">Lysine-specific metallo-endopeptidase domain-containing protein</fullName>
    </recommendedName>
</protein>
<evidence type="ECO:0000256" key="5">
    <source>
        <dbReference type="ARBA" id="ARBA00022801"/>
    </source>
</evidence>
<keyword evidence="5" id="KW-0378">Hydrolase</keyword>
<comment type="similarity">
    <text evidence="2">Belongs to the peptidase M35 family.</text>
</comment>
<accession>A0ABR3EPK6</accession>
<evidence type="ECO:0000256" key="4">
    <source>
        <dbReference type="ARBA" id="ARBA00022723"/>
    </source>
</evidence>
<evidence type="ECO:0000256" key="1">
    <source>
        <dbReference type="ARBA" id="ARBA00001947"/>
    </source>
</evidence>
<dbReference type="Gene3D" id="3.40.390.10">
    <property type="entry name" value="Collagenase (Catalytic Domain)"/>
    <property type="match status" value="1"/>
</dbReference>
<evidence type="ECO:0000256" key="7">
    <source>
        <dbReference type="ARBA" id="ARBA00023049"/>
    </source>
</evidence>
<comment type="cofactor">
    <cofactor evidence="1">
        <name>Zn(2+)</name>
        <dbReference type="ChEBI" id="CHEBI:29105"/>
    </cofactor>
</comment>
<feature type="domain" description="Lysine-specific metallo-endopeptidase" evidence="8">
    <location>
        <begin position="300"/>
        <end position="431"/>
    </location>
</feature>
<dbReference type="InterPro" id="IPR050414">
    <property type="entry name" value="Fungal_M35_metalloproteases"/>
</dbReference>
<keyword evidence="6" id="KW-0862">Zinc</keyword>
<reference evidence="9 10" key="1">
    <citation type="submission" date="2024-02" db="EMBL/GenBank/DDBJ databases">
        <title>A draft genome for the cacao thread blight pathogen Marasmius crinis-equi.</title>
        <authorList>
            <person name="Cohen S.P."/>
            <person name="Baruah I.K."/>
            <person name="Amoako-Attah I."/>
            <person name="Bukari Y."/>
            <person name="Meinhardt L.W."/>
            <person name="Bailey B.A."/>
        </authorList>
    </citation>
    <scope>NUCLEOTIDE SEQUENCE [LARGE SCALE GENOMIC DNA]</scope>
    <source>
        <strain evidence="9 10">GH-76</strain>
    </source>
</reference>
<dbReference type="Pfam" id="PF14521">
    <property type="entry name" value="Aspzincin_M35"/>
    <property type="match status" value="1"/>
</dbReference>
<dbReference type="InterPro" id="IPR034115">
    <property type="entry name" value="M35_peptidyl-Lys"/>
</dbReference>
<dbReference type="EMBL" id="JBAHYK010002569">
    <property type="protein sequence ID" value="KAL0564815.1"/>
    <property type="molecule type" value="Genomic_DNA"/>
</dbReference>
<keyword evidence="3" id="KW-0645">Protease</keyword>
<dbReference type="PANTHER" id="PTHR37016">
    <property type="match status" value="1"/>
</dbReference>
<dbReference type="SUPFAM" id="SSF55486">
    <property type="entry name" value="Metalloproteases ('zincins'), catalytic domain"/>
    <property type="match status" value="1"/>
</dbReference>
<evidence type="ECO:0000259" key="8">
    <source>
        <dbReference type="SMART" id="SM01351"/>
    </source>
</evidence>
<evidence type="ECO:0000256" key="3">
    <source>
        <dbReference type="ARBA" id="ARBA00022670"/>
    </source>
</evidence>
<keyword evidence="10" id="KW-1185">Reference proteome</keyword>
<comment type="caution">
    <text evidence="9">The sequence shown here is derived from an EMBL/GenBank/DDBJ whole genome shotgun (WGS) entry which is preliminary data.</text>
</comment>
<keyword evidence="4" id="KW-0479">Metal-binding</keyword>
<dbReference type="InterPro" id="IPR024079">
    <property type="entry name" value="MetalloPept_cat_dom_sf"/>
</dbReference>
<dbReference type="CDD" id="cd11306">
    <property type="entry name" value="M35_peptidyl-Lys"/>
    <property type="match status" value="1"/>
</dbReference>
<gene>
    <name evidence="9" type="ORF">V5O48_017226</name>
</gene>
<dbReference type="SMART" id="SM01351">
    <property type="entry name" value="Aspzincin_M35"/>
    <property type="match status" value="1"/>
</dbReference>
<evidence type="ECO:0000256" key="2">
    <source>
        <dbReference type="ARBA" id="ARBA00010279"/>
    </source>
</evidence>
<evidence type="ECO:0000256" key="6">
    <source>
        <dbReference type="ARBA" id="ARBA00022833"/>
    </source>
</evidence>
<name>A0ABR3EPK6_9AGAR</name>